<evidence type="ECO:0000259" key="9">
    <source>
        <dbReference type="SMART" id="SM01031"/>
    </source>
</evidence>
<reference evidence="11 12" key="1">
    <citation type="submission" date="2019-06" db="EMBL/GenBank/DDBJ databases">
        <title>Wine fermentation using esterase from Monascus purpureus.</title>
        <authorList>
            <person name="Geng C."/>
            <person name="Zhang Y."/>
        </authorList>
    </citation>
    <scope>NUCLEOTIDE SEQUENCE [LARGE SCALE GENOMIC DNA]</scope>
    <source>
        <strain evidence="11">HQ1</strain>
    </source>
</reference>
<dbReference type="Gene3D" id="2.20.20.110">
    <property type="entry name" value="Rad4, beta-hairpin domain BHD1"/>
    <property type="match status" value="1"/>
</dbReference>
<dbReference type="InterPro" id="IPR018326">
    <property type="entry name" value="Rad4_beta-hairpin_dom1"/>
</dbReference>
<name>A0A507QNQ2_MONPU</name>
<dbReference type="GO" id="GO:0003697">
    <property type="term" value="F:single-stranded DNA binding"/>
    <property type="evidence" value="ECO:0007669"/>
    <property type="project" value="TreeGrafter"/>
</dbReference>
<proteinExistence type="inferred from homology"/>
<dbReference type="GO" id="GO:0071942">
    <property type="term" value="C:XPC complex"/>
    <property type="evidence" value="ECO:0007669"/>
    <property type="project" value="TreeGrafter"/>
</dbReference>
<evidence type="ECO:0000256" key="3">
    <source>
        <dbReference type="ARBA" id="ARBA00022763"/>
    </source>
</evidence>
<feature type="domain" description="Rad4 beta-hairpin" evidence="9">
    <location>
        <begin position="562"/>
        <end position="622"/>
    </location>
</feature>
<dbReference type="SMART" id="SM01032">
    <property type="entry name" value="BHD_3"/>
    <property type="match status" value="1"/>
</dbReference>
<dbReference type="GO" id="GO:0006298">
    <property type="term" value="P:mismatch repair"/>
    <property type="evidence" value="ECO:0007669"/>
    <property type="project" value="TreeGrafter"/>
</dbReference>
<comment type="subcellular location">
    <subcellularLocation>
        <location evidence="1">Nucleus</location>
    </subcellularLocation>
</comment>
<dbReference type="Pfam" id="PF10404">
    <property type="entry name" value="BHD_2"/>
    <property type="match status" value="1"/>
</dbReference>
<organism evidence="11 12">
    <name type="scientific">Monascus purpureus</name>
    <name type="common">Red mold</name>
    <name type="synonym">Monascus anka</name>
    <dbReference type="NCBI Taxonomy" id="5098"/>
    <lineage>
        <taxon>Eukaryota</taxon>
        <taxon>Fungi</taxon>
        <taxon>Dikarya</taxon>
        <taxon>Ascomycota</taxon>
        <taxon>Pezizomycotina</taxon>
        <taxon>Eurotiomycetes</taxon>
        <taxon>Eurotiomycetidae</taxon>
        <taxon>Eurotiales</taxon>
        <taxon>Aspergillaceae</taxon>
        <taxon>Monascus</taxon>
    </lineage>
</organism>
<feature type="compositionally biased region" description="Basic and acidic residues" evidence="7">
    <location>
        <begin position="36"/>
        <end position="69"/>
    </location>
</feature>
<feature type="compositionally biased region" description="Basic and acidic residues" evidence="7">
    <location>
        <begin position="334"/>
        <end position="345"/>
    </location>
</feature>
<dbReference type="Proteomes" id="UP000319663">
    <property type="component" value="Unassembled WGS sequence"/>
</dbReference>
<feature type="compositionally biased region" description="Polar residues" evidence="7">
    <location>
        <begin position="883"/>
        <end position="897"/>
    </location>
</feature>
<evidence type="ECO:0000256" key="7">
    <source>
        <dbReference type="SAM" id="MobiDB-lite"/>
    </source>
</evidence>
<dbReference type="InterPro" id="IPR018328">
    <property type="entry name" value="Rad4_beta-hairpin_dom3"/>
</dbReference>
<comment type="similarity">
    <text evidence="2">Belongs to the XPC family.</text>
</comment>
<evidence type="ECO:0000256" key="6">
    <source>
        <dbReference type="SAM" id="Coils"/>
    </source>
</evidence>
<dbReference type="Gene3D" id="3.30.60.290">
    <property type="entry name" value="Rad4, beta-hairpin domain BHD2"/>
    <property type="match status" value="1"/>
</dbReference>
<feature type="region of interest" description="Disordered" evidence="7">
    <location>
        <begin position="1"/>
        <end position="82"/>
    </location>
</feature>
<dbReference type="FunFam" id="2.20.20.110:FF:000003">
    <property type="entry name" value="Putative DNA repair protein Rad4"/>
    <property type="match status" value="1"/>
</dbReference>
<protein>
    <recommendedName>
        <fullName evidence="13">DNA repair protein rad4</fullName>
    </recommendedName>
</protein>
<evidence type="ECO:0000256" key="5">
    <source>
        <dbReference type="ARBA" id="ARBA00023242"/>
    </source>
</evidence>
<dbReference type="SMART" id="SM01030">
    <property type="entry name" value="BHD_1"/>
    <property type="match status" value="1"/>
</dbReference>
<dbReference type="InterPro" id="IPR018325">
    <property type="entry name" value="Rad4/PNGase_transGLS-fold"/>
</dbReference>
<dbReference type="SMART" id="SM01031">
    <property type="entry name" value="BHD_2"/>
    <property type="match status" value="1"/>
</dbReference>
<dbReference type="GO" id="GO:0003684">
    <property type="term" value="F:damaged DNA binding"/>
    <property type="evidence" value="ECO:0007669"/>
    <property type="project" value="InterPro"/>
</dbReference>
<feature type="region of interest" description="Disordered" evidence="7">
    <location>
        <begin position="332"/>
        <end position="379"/>
    </location>
</feature>
<keyword evidence="4" id="KW-0234">DNA repair</keyword>
<dbReference type="Pfam" id="PF03835">
    <property type="entry name" value="Rad4"/>
    <property type="match status" value="1"/>
</dbReference>
<feature type="coiled-coil region" evidence="6">
    <location>
        <begin position="696"/>
        <end position="723"/>
    </location>
</feature>
<dbReference type="Pfam" id="PF10405">
    <property type="entry name" value="BHD_3"/>
    <property type="match status" value="1"/>
</dbReference>
<dbReference type="GO" id="GO:0005737">
    <property type="term" value="C:cytoplasm"/>
    <property type="evidence" value="ECO:0007669"/>
    <property type="project" value="TreeGrafter"/>
</dbReference>
<dbReference type="InterPro" id="IPR036985">
    <property type="entry name" value="Transglutaminase-like_sf"/>
</dbReference>
<keyword evidence="12" id="KW-1185">Reference proteome</keyword>
<dbReference type="OrthoDB" id="300780at2759"/>
<keyword evidence="3" id="KW-0227">DNA damage</keyword>
<evidence type="ECO:0000256" key="2">
    <source>
        <dbReference type="ARBA" id="ARBA00009525"/>
    </source>
</evidence>
<sequence length="959" mass="106738">MARRSLRARSSAASGGRHPRRRIQREDDDDDDEIPEVYREMLAEAEARENSQSENDHPVKRRKVEEKSNATRANSGPEPIPAINKDEVREVQIQTVYDSAATDESDMEWEDVEIQQTPGVMASRFSGNEEPLQITLGQQQSVKGRTIIPKRRLVSAAEKKLRLSIHKVHLLCLLGHVQLRNLYCNDEGLQAYLKRTLPRHIVALLNPSKEKPQFTRSTTFIDGLNQASDIFIKRFKVTNPGMRRPHWANDPNSLKQKAETIISNAEVILSKDDFCSQARTLQGSRDFGAQLFCALLRSVGVDARLVCSLQPLPFSGGVKDAVAVPESRQIIISSDDHESSPDEQVRSGSTPARSRIRRFGQPQITPPQPKQTTARPGTNPCFRESSYPVFWVEAFNEAVQKWIPVDPLATKTLAKPLKLEPPASDPYNIMSYVVAFEEDASARDVTRRYVKAFNAKTRKLRVESTKDGEMWWARTLKFYEKPFMEDRDEIEISELTAKSAAEPMPRNVQDFKDHPVYALERHLRWNEAIFPKRAIGQVGVNKSGSKKQSLEPVYRRANVHPLRSANGWYRLGRDIKVGEQPLKHVRANRIKAPNVNEDGEADDETARTPLYAYFQTEPYKPPPVVDGRIPKNMYGNLDVYVPSMVPQGAVHIKHGDAVQAARILGIDYAEAVTGFNFKGRHGTAIFEGVVIAEEFRDALEEVIHGLEDERLQSELEYKSAEALRLWKLFLLKLRIAERVKGYAVEGETGSIMGEEESEENAGGFFPEPEQGTASVVFGQGAPGGDISPQPIPEDETMGGGFMADESMENTAEPKPLGLDIRNVAGTSHSPGRPSQSRSRYTLVVTPSDKRKTCDSNQNDRASAHLHGDVPIQKGMGTPEKETGQPQETAPTGVTGVSENPILIESSTGEHSKQGSVEVLSRPPSPNADGRSSDGSVEAVSLLSEDPEDEDAVPEWLMSD</sequence>
<evidence type="ECO:0000256" key="4">
    <source>
        <dbReference type="ARBA" id="ARBA00023204"/>
    </source>
</evidence>
<feature type="region of interest" description="Disordered" evidence="7">
    <location>
        <begin position="768"/>
        <end position="959"/>
    </location>
</feature>
<feature type="domain" description="Rad4 beta-hairpin" evidence="10">
    <location>
        <begin position="629"/>
        <end position="703"/>
    </location>
</feature>
<dbReference type="Pfam" id="PF10403">
    <property type="entry name" value="BHD_1"/>
    <property type="match status" value="1"/>
</dbReference>
<dbReference type="Gene3D" id="3.30.70.2460">
    <property type="entry name" value="Rad4, beta-hairpin domain BHD3"/>
    <property type="match status" value="1"/>
</dbReference>
<dbReference type="Gene3D" id="3.90.260.10">
    <property type="entry name" value="Transglutaminase-like"/>
    <property type="match status" value="1"/>
</dbReference>
<evidence type="ECO:0000313" key="12">
    <source>
        <dbReference type="Proteomes" id="UP000319663"/>
    </source>
</evidence>
<dbReference type="SUPFAM" id="SSF54001">
    <property type="entry name" value="Cysteine proteinases"/>
    <property type="match status" value="1"/>
</dbReference>
<dbReference type="GO" id="GO:0000111">
    <property type="term" value="C:nucleotide-excision repair factor 2 complex"/>
    <property type="evidence" value="ECO:0007669"/>
    <property type="project" value="TreeGrafter"/>
</dbReference>
<evidence type="ECO:0000256" key="1">
    <source>
        <dbReference type="ARBA" id="ARBA00004123"/>
    </source>
</evidence>
<evidence type="ECO:0000259" key="8">
    <source>
        <dbReference type="SMART" id="SM01030"/>
    </source>
</evidence>
<gene>
    <name evidence="11" type="ORF">MPDQ_003163</name>
</gene>
<feature type="domain" description="Rad4 beta-hairpin" evidence="8">
    <location>
        <begin position="500"/>
        <end position="560"/>
    </location>
</feature>
<keyword evidence="6" id="KW-0175">Coiled coil</keyword>
<dbReference type="STRING" id="5098.A0A507QNQ2"/>
<keyword evidence="5" id="KW-0539">Nucleus</keyword>
<evidence type="ECO:0000313" key="11">
    <source>
        <dbReference type="EMBL" id="TQB68620.1"/>
    </source>
</evidence>
<comment type="caution">
    <text evidence="11">The sequence shown here is derived from an EMBL/GenBank/DDBJ whole genome shotgun (WGS) entry which is preliminary data.</text>
</comment>
<evidence type="ECO:0008006" key="13">
    <source>
        <dbReference type="Google" id="ProtNLM"/>
    </source>
</evidence>
<evidence type="ECO:0000259" key="10">
    <source>
        <dbReference type="SMART" id="SM01032"/>
    </source>
</evidence>
<feature type="compositionally biased region" description="Acidic residues" evidence="7">
    <location>
        <begin position="26"/>
        <end position="35"/>
    </location>
</feature>
<accession>A0A507QNQ2</accession>
<dbReference type="FunFam" id="3.30.70.2460:FF:000001">
    <property type="entry name" value="DNA repair protein Rad4 family"/>
    <property type="match status" value="1"/>
</dbReference>
<feature type="compositionally biased region" description="Polar residues" evidence="7">
    <location>
        <begin position="824"/>
        <end position="839"/>
    </location>
</feature>
<dbReference type="InterPro" id="IPR038765">
    <property type="entry name" value="Papain-like_cys_pep_sf"/>
</dbReference>
<dbReference type="InterPro" id="IPR042488">
    <property type="entry name" value="Rad4_BHD3_sf"/>
</dbReference>
<dbReference type="InterPro" id="IPR018327">
    <property type="entry name" value="BHD_2"/>
</dbReference>
<dbReference type="PANTHER" id="PTHR12135">
    <property type="entry name" value="DNA REPAIR PROTEIN XP-C / RAD4"/>
    <property type="match status" value="1"/>
</dbReference>
<dbReference type="AlphaFoldDB" id="A0A507QNQ2"/>
<dbReference type="PANTHER" id="PTHR12135:SF0">
    <property type="entry name" value="DNA REPAIR PROTEIN COMPLEMENTING XP-C CELLS"/>
    <property type="match status" value="1"/>
</dbReference>
<dbReference type="GO" id="GO:0006289">
    <property type="term" value="P:nucleotide-excision repair"/>
    <property type="evidence" value="ECO:0007669"/>
    <property type="project" value="InterPro"/>
</dbReference>
<dbReference type="EMBL" id="VIFY01000202">
    <property type="protein sequence ID" value="TQB68620.1"/>
    <property type="molecule type" value="Genomic_DNA"/>
</dbReference>
<dbReference type="InterPro" id="IPR004583">
    <property type="entry name" value="DNA_repair_Rad4"/>
</dbReference>